<organism evidence="2 3">
    <name type="scientific">Tropilaelaps mercedesae</name>
    <dbReference type="NCBI Taxonomy" id="418985"/>
    <lineage>
        <taxon>Eukaryota</taxon>
        <taxon>Metazoa</taxon>
        <taxon>Ecdysozoa</taxon>
        <taxon>Arthropoda</taxon>
        <taxon>Chelicerata</taxon>
        <taxon>Arachnida</taxon>
        <taxon>Acari</taxon>
        <taxon>Parasitiformes</taxon>
        <taxon>Mesostigmata</taxon>
        <taxon>Gamasina</taxon>
        <taxon>Dermanyssoidea</taxon>
        <taxon>Laelapidae</taxon>
        <taxon>Tropilaelaps</taxon>
    </lineage>
</organism>
<dbReference type="EMBL" id="MNPL01010954">
    <property type="protein sequence ID" value="OQR72836.1"/>
    <property type="molecule type" value="Genomic_DNA"/>
</dbReference>
<keyword evidence="1" id="KW-1133">Transmembrane helix</keyword>
<dbReference type="STRING" id="418985.A0A1V9XHC3"/>
<name>A0A1V9XHC3_9ACAR</name>
<dbReference type="InterPro" id="IPR028183">
    <property type="entry name" value="UQCC5"/>
</dbReference>
<comment type="caution">
    <text evidence="2">The sequence shown here is derived from an EMBL/GenBank/DDBJ whole genome shotgun (WGS) entry which is preliminary data.</text>
</comment>
<sequence>MCAVSKDTPHRDMHHSEESRSIKVGSLYASLHLMLRQRNSPISRLLDKIPGKQLFGPYRFMPIFFFAGAALEFSMIHWAVGETNFYKTYKKRVVRETAERELMLEEMKELQR</sequence>
<keyword evidence="3" id="KW-1185">Reference proteome</keyword>
<dbReference type="Pfam" id="PF15114">
    <property type="entry name" value="UPF0640"/>
    <property type="match status" value="1"/>
</dbReference>
<evidence type="ECO:0000313" key="3">
    <source>
        <dbReference type="Proteomes" id="UP000192247"/>
    </source>
</evidence>
<dbReference type="AlphaFoldDB" id="A0A1V9XHC3"/>
<dbReference type="Proteomes" id="UP000192247">
    <property type="component" value="Unassembled WGS sequence"/>
</dbReference>
<dbReference type="FunCoup" id="A0A1V9XHC3">
    <property type="interactions" value="94"/>
</dbReference>
<proteinExistence type="predicted"/>
<dbReference type="PANTHER" id="PTHR35250:SF1">
    <property type="entry name" value="UBIQUINOL-CYTOCHROME-C REDUCTASE COMPLEX ASSEMBLY FACTOR 5"/>
    <property type="match status" value="1"/>
</dbReference>
<dbReference type="OrthoDB" id="6507268at2759"/>
<reference evidence="2 3" key="1">
    <citation type="journal article" date="2017" name="Gigascience">
        <title>Draft genome of the honey bee ectoparasitic mite, Tropilaelaps mercedesae, is shaped by the parasitic life history.</title>
        <authorList>
            <person name="Dong X."/>
            <person name="Armstrong S.D."/>
            <person name="Xia D."/>
            <person name="Makepeace B.L."/>
            <person name="Darby A.C."/>
            <person name="Kadowaki T."/>
        </authorList>
    </citation>
    <scope>NUCLEOTIDE SEQUENCE [LARGE SCALE GENOMIC DNA]</scope>
    <source>
        <strain evidence="2">Wuxi-XJTLU</strain>
    </source>
</reference>
<dbReference type="InParanoid" id="A0A1V9XHC3"/>
<dbReference type="PANTHER" id="PTHR35250">
    <property type="entry name" value="SMALL INTEGRAL MEMBRANE PROTEIN 4"/>
    <property type="match status" value="1"/>
</dbReference>
<evidence type="ECO:0000313" key="2">
    <source>
        <dbReference type="EMBL" id="OQR72836.1"/>
    </source>
</evidence>
<keyword evidence="1" id="KW-0812">Transmembrane</keyword>
<evidence type="ECO:0000256" key="1">
    <source>
        <dbReference type="SAM" id="Phobius"/>
    </source>
</evidence>
<accession>A0A1V9XHC3</accession>
<gene>
    <name evidence="2" type="ORF">BIW11_10128</name>
</gene>
<feature type="transmembrane region" description="Helical" evidence="1">
    <location>
        <begin position="60"/>
        <end position="80"/>
    </location>
</feature>
<keyword evidence="1" id="KW-0472">Membrane</keyword>
<protein>
    <submittedName>
        <fullName evidence="2">Small integral membrane protein-like</fullName>
    </submittedName>
</protein>